<dbReference type="InterPro" id="IPR018223">
    <property type="entry name" value="Arginosuc_synth_CS"/>
</dbReference>
<dbReference type="UniPathway" id="UPA00068">
    <property type="reaction ID" value="UER00113"/>
</dbReference>
<feature type="binding site" evidence="9">
    <location>
        <position position="125"/>
    </location>
    <ligand>
        <name>L-citrulline</name>
        <dbReference type="ChEBI" id="CHEBI:57743"/>
    </ligand>
</feature>
<dbReference type="PROSITE" id="PS00564">
    <property type="entry name" value="ARGININOSUCCIN_SYN_1"/>
    <property type="match status" value="1"/>
</dbReference>
<dbReference type="Gene3D" id="1.20.5.470">
    <property type="entry name" value="Single helix bin"/>
    <property type="match status" value="1"/>
</dbReference>
<keyword evidence="7 9" id="KW-0547">Nucleotide-binding</keyword>
<dbReference type="NCBIfam" id="TIGR00032">
    <property type="entry name" value="argG"/>
    <property type="match status" value="1"/>
</dbReference>
<dbReference type="Gene3D" id="3.40.50.620">
    <property type="entry name" value="HUPs"/>
    <property type="match status" value="1"/>
</dbReference>
<accession>A0A0S7BUR0</accession>
<name>A0A0S7BUR0_9CHLR</name>
<comment type="similarity">
    <text evidence="9">Belongs to the argininosuccinate synthase family. Type 1 subfamily.</text>
</comment>
<dbReference type="FunFam" id="3.40.50.620:FF:000019">
    <property type="entry name" value="Argininosuccinate synthase"/>
    <property type="match status" value="1"/>
</dbReference>
<organism evidence="12">
    <name type="scientific">Flexilinea flocculi</name>
    <dbReference type="NCBI Taxonomy" id="1678840"/>
    <lineage>
        <taxon>Bacteria</taxon>
        <taxon>Bacillati</taxon>
        <taxon>Chloroflexota</taxon>
        <taxon>Anaerolineae</taxon>
        <taxon>Anaerolineales</taxon>
        <taxon>Anaerolineaceae</taxon>
        <taxon>Flexilinea</taxon>
    </lineage>
</organism>
<comment type="pathway">
    <text evidence="1 9">Amino-acid biosynthesis; L-arginine biosynthesis; L-arginine from L-ornithine and carbamoyl phosphate: step 2/3.</text>
</comment>
<dbReference type="AlphaFoldDB" id="A0A0S7BUR0"/>
<gene>
    <name evidence="9" type="primary">argG</name>
    <name evidence="12" type="ORF">ATC1_131822</name>
</gene>
<dbReference type="Pfam" id="PF00764">
    <property type="entry name" value="Arginosuc_synth"/>
    <property type="match status" value="1"/>
</dbReference>
<evidence type="ECO:0000256" key="3">
    <source>
        <dbReference type="ARBA" id="ARBA00012286"/>
    </source>
</evidence>
<evidence type="ECO:0000256" key="8">
    <source>
        <dbReference type="ARBA" id="ARBA00022840"/>
    </source>
</evidence>
<feature type="binding site" evidence="9">
    <location>
        <position position="38"/>
    </location>
    <ligand>
        <name>ATP</name>
        <dbReference type="ChEBI" id="CHEBI:30616"/>
    </ligand>
</feature>
<comment type="subunit">
    <text evidence="2 9">Homotetramer.</text>
</comment>
<dbReference type="GO" id="GO:0006526">
    <property type="term" value="P:L-arginine biosynthetic process"/>
    <property type="evidence" value="ECO:0007669"/>
    <property type="project" value="UniProtKB-UniRule"/>
</dbReference>
<dbReference type="GO" id="GO:0005737">
    <property type="term" value="C:cytoplasm"/>
    <property type="evidence" value="ECO:0007669"/>
    <property type="project" value="UniProtKB-SubCell"/>
</dbReference>
<dbReference type="SUPFAM" id="SSF52402">
    <property type="entry name" value="Adenine nucleotide alpha hydrolases-like"/>
    <property type="match status" value="1"/>
</dbReference>
<keyword evidence="9" id="KW-0963">Cytoplasm</keyword>
<sequence>MSQEIKKVVLAYSGGLDTSAIIPWLIDTYQCEVICCCANVGQEEELEGLEERAKASGASKLYIKDLTDELCKDFIWPMIKSGAVYERKYYLGTSIARPIVAKWMVEIAEKEGADAICHGCTGKGNDQVRFENTIAALNPELKVIAPWRIWNFTSREDLIQYLDSKKIAYPDSAKNPKLFSRDRNIWHISHEGGPIENIEIEPDEKFWVLSVSPEEAPDKPEFVEIEFEAGEAVALNGKKMSPKDLLVELNKIGGRNGIGRCDMVENRLVGMKSHGLYETPGGTILCFAHSELETITLDRDTMHYKDVVAERYAELVYFGQWYSPLCEALNKFFDVTNKTTTGTVKLKLYKGNIISAGRKSKYSLYNEKIASFGDVTLYDHKDATGFIRCFSLPSRVRSSMEKAAGLK</sequence>
<dbReference type="InterPro" id="IPR048267">
    <property type="entry name" value="Arginosuc_syn_N"/>
</dbReference>
<dbReference type="GO" id="GO:0000053">
    <property type="term" value="P:argininosuccinate metabolic process"/>
    <property type="evidence" value="ECO:0007669"/>
    <property type="project" value="TreeGrafter"/>
</dbReference>
<dbReference type="GO" id="GO:0000050">
    <property type="term" value="P:urea cycle"/>
    <property type="evidence" value="ECO:0007669"/>
    <property type="project" value="TreeGrafter"/>
</dbReference>
<keyword evidence="5 9" id="KW-0436">Ligase</keyword>
<dbReference type="Pfam" id="PF20979">
    <property type="entry name" value="Arginosuc_syn_C"/>
    <property type="match status" value="1"/>
</dbReference>
<dbReference type="InterPro" id="IPR023434">
    <property type="entry name" value="Arginosuc_synth_type_1_subfam"/>
</dbReference>
<evidence type="ECO:0000256" key="7">
    <source>
        <dbReference type="ARBA" id="ARBA00022741"/>
    </source>
</evidence>
<dbReference type="FunFam" id="3.90.1260.10:FF:000007">
    <property type="entry name" value="Argininosuccinate synthase"/>
    <property type="match status" value="1"/>
</dbReference>
<keyword evidence="4 9" id="KW-0055">Arginine biosynthesis</keyword>
<dbReference type="EC" id="6.3.4.5" evidence="3 9"/>
<dbReference type="InterPro" id="IPR024074">
    <property type="entry name" value="AS_cat/multimer_dom_body"/>
</dbReference>
<dbReference type="InterPro" id="IPR001518">
    <property type="entry name" value="Arginosuc_synth"/>
</dbReference>
<evidence type="ECO:0000256" key="2">
    <source>
        <dbReference type="ARBA" id="ARBA00011881"/>
    </source>
</evidence>
<feature type="binding site" evidence="9">
    <location>
        <position position="129"/>
    </location>
    <ligand>
        <name>L-citrulline</name>
        <dbReference type="ChEBI" id="CHEBI:57743"/>
    </ligand>
</feature>
<dbReference type="PROSITE" id="PS00565">
    <property type="entry name" value="ARGININOSUCCIN_SYN_2"/>
    <property type="match status" value="1"/>
</dbReference>
<evidence type="ECO:0000256" key="9">
    <source>
        <dbReference type="HAMAP-Rule" id="MF_00005"/>
    </source>
</evidence>
<evidence type="ECO:0000256" key="1">
    <source>
        <dbReference type="ARBA" id="ARBA00004967"/>
    </source>
</evidence>
<comment type="catalytic activity">
    <reaction evidence="9">
        <text>L-citrulline + L-aspartate + ATP = 2-(N(omega)-L-arginino)succinate + AMP + diphosphate + H(+)</text>
        <dbReference type="Rhea" id="RHEA:10932"/>
        <dbReference type="ChEBI" id="CHEBI:15378"/>
        <dbReference type="ChEBI" id="CHEBI:29991"/>
        <dbReference type="ChEBI" id="CHEBI:30616"/>
        <dbReference type="ChEBI" id="CHEBI:33019"/>
        <dbReference type="ChEBI" id="CHEBI:57472"/>
        <dbReference type="ChEBI" id="CHEBI:57743"/>
        <dbReference type="ChEBI" id="CHEBI:456215"/>
        <dbReference type="EC" id="6.3.4.5"/>
    </reaction>
</comment>
<protein>
    <recommendedName>
        <fullName evidence="3 9">Argininosuccinate synthase</fullName>
        <ecNumber evidence="3 9">6.3.4.5</ecNumber>
    </recommendedName>
    <alternativeName>
        <fullName evidence="9">Citrulline--aspartate ligase</fullName>
    </alternativeName>
</protein>
<dbReference type="InterPro" id="IPR014729">
    <property type="entry name" value="Rossmann-like_a/b/a_fold"/>
</dbReference>
<dbReference type="Proteomes" id="UP000053370">
    <property type="component" value="Unassembled WGS sequence"/>
</dbReference>
<feature type="binding site" evidence="9">
    <location>
        <position position="89"/>
    </location>
    <ligand>
        <name>L-citrulline</name>
        <dbReference type="ChEBI" id="CHEBI:57743"/>
    </ligand>
</feature>
<keyword evidence="8 9" id="KW-0067">ATP-binding</keyword>
<feature type="binding site" evidence="9">
    <location>
        <position position="265"/>
    </location>
    <ligand>
        <name>L-citrulline</name>
        <dbReference type="ChEBI" id="CHEBI:57743"/>
    </ligand>
</feature>
<dbReference type="NCBIfam" id="NF001770">
    <property type="entry name" value="PRK00509.1"/>
    <property type="match status" value="1"/>
</dbReference>
<feature type="binding site" evidence="9">
    <location>
        <position position="277"/>
    </location>
    <ligand>
        <name>L-citrulline</name>
        <dbReference type="ChEBI" id="CHEBI:57743"/>
    </ligand>
</feature>
<proteinExistence type="inferred from homology"/>
<evidence type="ECO:0000256" key="6">
    <source>
        <dbReference type="ARBA" id="ARBA00022605"/>
    </source>
</evidence>
<dbReference type="RefSeq" id="WP_062283829.1">
    <property type="nucleotide sequence ID" value="NZ_DF968181.1"/>
</dbReference>
<feature type="binding site" evidence="9">
    <location>
        <position position="94"/>
    </location>
    <ligand>
        <name>L-citrulline</name>
        <dbReference type="ChEBI" id="CHEBI:57743"/>
    </ligand>
</feature>
<dbReference type="SUPFAM" id="SSF69864">
    <property type="entry name" value="Argininosuccinate synthetase, C-terminal domain"/>
    <property type="match status" value="1"/>
</dbReference>
<dbReference type="PANTHER" id="PTHR11587:SF2">
    <property type="entry name" value="ARGININOSUCCINATE SYNTHASE"/>
    <property type="match status" value="1"/>
</dbReference>
<reference evidence="12" key="1">
    <citation type="journal article" date="2015" name="Genome Announc.">
        <title>Draft Genome Sequence of Anaerolineae Strain TC1, a Novel Isolate from a Methanogenic Wastewater Treatment System.</title>
        <authorList>
            <person name="Matsuura N."/>
            <person name="Tourlousse D.M."/>
            <person name="Sun L."/>
            <person name="Toyonaga M."/>
            <person name="Kuroda K."/>
            <person name="Ohashi A."/>
            <person name="Cruz R."/>
            <person name="Yamaguchi T."/>
            <person name="Sekiguchi Y."/>
        </authorList>
    </citation>
    <scope>NUCLEOTIDE SEQUENCE [LARGE SCALE GENOMIC DNA]</scope>
    <source>
        <strain evidence="12">TC1</strain>
    </source>
</reference>
<dbReference type="HAMAP" id="MF_00005">
    <property type="entry name" value="Arg_succ_synth_type1"/>
    <property type="match status" value="1"/>
</dbReference>
<evidence type="ECO:0000256" key="5">
    <source>
        <dbReference type="ARBA" id="ARBA00022598"/>
    </source>
</evidence>
<keyword evidence="6 9" id="KW-0028">Amino-acid biosynthesis</keyword>
<feature type="domain" description="Arginosuccinate synthase-like N-terminal" evidence="10">
    <location>
        <begin position="7"/>
        <end position="167"/>
    </location>
</feature>
<evidence type="ECO:0000259" key="11">
    <source>
        <dbReference type="Pfam" id="PF20979"/>
    </source>
</evidence>
<evidence type="ECO:0000256" key="4">
    <source>
        <dbReference type="ARBA" id="ARBA00022571"/>
    </source>
</evidence>
<dbReference type="PANTHER" id="PTHR11587">
    <property type="entry name" value="ARGININOSUCCINATE SYNTHASE"/>
    <property type="match status" value="1"/>
</dbReference>
<dbReference type="GO" id="GO:0004055">
    <property type="term" value="F:argininosuccinate synthase activity"/>
    <property type="evidence" value="ECO:0007669"/>
    <property type="project" value="UniProtKB-UniRule"/>
</dbReference>
<dbReference type="STRING" id="1678840.ATC1_131822"/>
<feature type="binding site" evidence="9">
    <location>
        <position position="125"/>
    </location>
    <ligand>
        <name>L-aspartate</name>
        <dbReference type="ChEBI" id="CHEBI:29991"/>
    </ligand>
</feature>
<dbReference type="EMBL" id="DF968181">
    <property type="protein sequence ID" value="GAP41826.1"/>
    <property type="molecule type" value="Genomic_DNA"/>
</dbReference>
<dbReference type="OrthoDB" id="9801641at2"/>
<evidence type="ECO:0000259" key="10">
    <source>
        <dbReference type="Pfam" id="PF00764"/>
    </source>
</evidence>
<feature type="binding site" evidence="9">
    <location>
        <begin position="11"/>
        <end position="19"/>
    </location>
    <ligand>
        <name>ATP</name>
        <dbReference type="ChEBI" id="CHEBI:30616"/>
    </ligand>
</feature>
<dbReference type="InterPro" id="IPR048268">
    <property type="entry name" value="Arginosuc_syn_C"/>
</dbReference>
<feature type="binding site" evidence="9">
    <location>
        <position position="121"/>
    </location>
    <ligand>
        <name>L-aspartate</name>
        <dbReference type="ChEBI" id="CHEBI:29991"/>
    </ligand>
</feature>
<feature type="binding site" evidence="9">
    <location>
        <position position="180"/>
    </location>
    <ligand>
        <name>L-citrulline</name>
        <dbReference type="ChEBI" id="CHEBI:57743"/>
    </ligand>
</feature>
<feature type="binding site" evidence="9">
    <location>
        <position position="126"/>
    </location>
    <ligand>
        <name>L-aspartate</name>
        <dbReference type="ChEBI" id="CHEBI:29991"/>
    </ligand>
</feature>
<comment type="subcellular location">
    <subcellularLocation>
        <location evidence="9">Cytoplasm</location>
    </subcellularLocation>
</comment>
<dbReference type="PATRIC" id="fig|1678840.3.peg.3361"/>
<dbReference type="Gene3D" id="3.90.1260.10">
    <property type="entry name" value="Argininosuccinate synthetase, chain A, domain 2"/>
    <property type="match status" value="1"/>
</dbReference>
<dbReference type="GO" id="GO:0005524">
    <property type="term" value="F:ATP binding"/>
    <property type="evidence" value="ECO:0007669"/>
    <property type="project" value="UniProtKB-UniRule"/>
</dbReference>
<feature type="binding site" evidence="9">
    <location>
        <position position="189"/>
    </location>
    <ligand>
        <name>L-citrulline</name>
        <dbReference type="ChEBI" id="CHEBI:57743"/>
    </ligand>
</feature>
<feature type="binding site" evidence="9">
    <location>
        <position position="119"/>
    </location>
    <ligand>
        <name>ATP</name>
        <dbReference type="ChEBI" id="CHEBI:30616"/>
    </ligand>
</feature>
<evidence type="ECO:0000313" key="13">
    <source>
        <dbReference type="Proteomes" id="UP000053370"/>
    </source>
</evidence>
<evidence type="ECO:0000313" key="12">
    <source>
        <dbReference type="EMBL" id="GAP41826.1"/>
    </source>
</evidence>
<feature type="domain" description="Arginosuccinate synthase C-terminal" evidence="11">
    <location>
        <begin position="179"/>
        <end position="396"/>
    </location>
</feature>
<keyword evidence="13" id="KW-1185">Reference proteome</keyword>
<dbReference type="CDD" id="cd01999">
    <property type="entry name" value="ASS"/>
    <property type="match status" value="1"/>
</dbReference>